<keyword evidence="4" id="KW-1185">Reference proteome</keyword>
<dbReference type="Proteomes" id="UP001353858">
    <property type="component" value="Unassembled WGS sequence"/>
</dbReference>
<feature type="domain" description="Mutator-like transposase" evidence="2">
    <location>
        <begin position="109"/>
        <end position="210"/>
    </location>
</feature>
<comment type="caution">
    <text evidence="3">The sequence shown here is derived from an EMBL/GenBank/DDBJ whole genome shotgun (WGS) entry which is preliminary data.</text>
</comment>
<dbReference type="InterPro" id="IPR049012">
    <property type="entry name" value="Mutator_transp_dom"/>
</dbReference>
<accession>A0AAN7SF38</accession>
<evidence type="ECO:0000259" key="2">
    <source>
        <dbReference type="Pfam" id="PF20700"/>
    </source>
</evidence>
<dbReference type="Pfam" id="PF20700">
    <property type="entry name" value="Mutator"/>
    <property type="match status" value="1"/>
</dbReference>
<organism evidence="3 4">
    <name type="scientific">Aquatica leii</name>
    <dbReference type="NCBI Taxonomy" id="1421715"/>
    <lineage>
        <taxon>Eukaryota</taxon>
        <taxon>Metazoa</taxon>
        <taxon>Ecdysozoa</taxon>
        <taxon>Arthropoda</taxon>
        <taxon>Hexapoda</taxon>
        <taxon>Insecta</taxon>
        <taxon>Pterygota</taxon>
        <taxon>Neoptera</taxon>
        <taxon>Endopterygota</taxon>
        <taxon>Coleoptera</taxon>
        <taxon>Polyphaga</taxon>
        <taxon>Elateriformia</taxon>
        <taxon>Elateroidea</taxon>
        <taxon>Lampyridae</taxon>
        <taxon>Luciolinae</taxon>
        <taxon>Aquatica</taxon>
    </lineage>
</organism>
<proteinExistence type="predicted"/>
<protein>
    <recommendedName>
        <fullName evidence="2">Mutator-like transposase domain-containing protein</fullName>
    </recommendedName>
</protein>
<reference evidence="4" key="1">
    <citation type="submission" date="2023-01" db="EMBL/GenBank/DDBJ databases">
        <title>Key to firefly adult light organ development and bioluminescence: homeobox transcription factors regulate luciferase expression and transportation to peroxisome.</title>
        <authorList>
            <person name="Fu X."/>
        </authorList>
    </citation>
    <scope>NUCLEOTIDE SEQUENCE [LARGE SCALE GENOMIC DNA]</scope>
</reference>
<feature type="region of interest" description="Disordered" evidence="1">
    <location>
        <begin position="75"/>
        <end position="102"/>
    </location>
</feature>
<evidence type="ECO:0000313" key="4">
    <source>
        <dbReference type="Proteomes" id="UP001353858"/>
    </source>
</evidence>
<evidence type="ECO:0000256" key="1">
    <source>
        <dbReference type="SAM" id="MobiDB-lite"/>
    </source>
</evidence>
<name>A0AAN7SF38_9COLE</name>
<dbReference type="AlphaFoldDB" id="A0AAN7SF38"/>
<evidence type="ECO:0000313" key="3">
    <source>
        <dbReference type="EMBL" id="KAK4875909.1"/>
    </source>
</evidence>
<dbReference type="EMBL" id="JARPUR010000005">
    <property type="protein sequence ID" value="KAK4875909.1"/>
    <property type="molecule type" value="Genomic_DNA"/>
</dbReference>
<sequence length="395" mass="45579">MKVERLNQSELIYELRIRGVEPTGNVEQLRKLLRSSLKVEKREFPSNPYTFEEDVKVEPSDYDYYKEEYVGFSDPYETSDLDKDPTYLPEKSKSPTHEFSSDEENIRAMSIGVGYCQMNEYFSSIDLPCMSNSIFCKYFQDVSKHIQKIPWKSFKEAADQEARITKDEDCADENGTPIITVIVDGAWSKRSYRKNYNSLSRVLEITEMSTIWKKEVNRLLADELRYELESRGFKTGSVDTMRRSLRSVLNLEKTGQLSAITYNIAFTVDIQQISENSKQLSEALQVFDGNCTTSTFRRISTLMSHTLYRLDRCQPNTEDERVAKNEHLVAITGIKASFESVVRKYKRASLRDESLVLAVEEGVDTSSESDEQESSEVFQSTRNCYILGILSRNRL</sequence>
<gene>
    <name evidence="3" type="ORF">RN001_012331</name>
</gene>
<feature type="compositionally biased region" description="Basic and acidic residues" evidence="1">
    <location>
        <begin position="80"/>
        <end position="102"/>
    </location>
</feature>